<dbReference type="AlphaFoldDB" id="A0AB35INP3"/>
<evidence type="ECO:0000259" key="1">
    <source>
        <dbReference type="PROSITE" id="PS50943"/>
    </source>
</evidence>
<dbReference type="PROSITE" id="PS50943">
    <property type="entry name" value="HTH_CROC1"/>
    <property type="match status" value="1"/>
</dbReference>
<reference evidence="2" key="1">
    <citation type="submission" date="2023-01" db="EMBL/GenBank/DDBJ databases">
        <title>Human gut microbiome strain richness.</title>
        <authorList>
            <person name="Chen-Liaw A."/>
        </authorList>
    </citation>
    <scope>NUCLEOTIDE SEQUENCE</scope>
    <source>
        <strain evidence="2">1001217st2_G6_1001217B_191108</strain>
    </source>
</reference>
<accession>A0AB35INP3</accession>
<feature type="domain" description="HTH cro/C1-type" evidence="1">
    <location>
        <begin position="1"/>
        <end position="46"/>
    </location>
</feature>
<dbReference type="Pfam" id="PF01381">
    <property type="entry name" value="HTH_3"/>
    <property type="match status" value="1"/>
</dbReference>
<dbReference type="Gene3D" id="1.10.260.40">
    <property type="entry name" value="lambda repressor-like DNA-binding domains"/>
    <property type="match status" value="1"/>
</dbReference>
<dbReference type="SUPFAM" id="SSF47413">
    <property type="entry name" value="lambda repressor-like DNA-binding domains"/>
    <property type="match status" value="1"/>
</dbReference>
<dbReference type="InterPro" id="IPR001387">
    <property type="entry name" value="Cro/C1-type_HTH"/>
</dbReference>
<dbReference type="InterPro" id="IPR010982">
    <property type="entry name" value="Lambda_DNA-bd_dom_sf"/>
</dbReference>
<proteinExistence type="predicted"/>
<protein>
    <submittedName>
        <fullName evidence="2">Helix-turn-helix transcriptional regulator</fullName>
    </submittedName>
</protein>
<dbReference type="EMBL" id="JAQLKE010000049">
    <property type="protein sequence ID" value="MDB7085692.1"/>
    <property type="molecule type" value="Genomic_DNA"/>
</dbReference>
<dbReference type="Proteomes" id="UP001211987">
    <property type="component" value="Unassembled WGS sequence"/>
</dbReference>
<dbReference type="RefSeq" id="WP_224209115.1">
    <property type="nucleotide sequence ID" value="NZ_CP083622.1"/>
</dbReference>
<name>A0AB35INP3_9FIRM</name>
<dbReference type="CDD" id="cd00093">
    <property type="entry name" value="HTH_XRE"/>
    <property type="match status" value="1"/>
</dbReference>
<evidence type="ECO:0000313" key="3">
    <source>
        <dbReference type="Proteomes" id="UP001211987"/>
    </source>
</evidence>
<dbReference type="GO" id="GO:0003677">
    <property type="term" value="F:DNA binding"/>
    <property type="evidence" value="ECO:0007669"/>
    <property type="project" value="InterPro"/>
</dbReference>
<comment type="caution">
    <text evidence="2">The sequence shown here is derived from an EMBL/GenBank/DDBJ whole genome shotgun (WGS) entry which is preliminary data.</text>
</comment>
<gene>
    <name evidence="2" type="ORF">PM738_17965</name>
</gene>
<sequence>MTQQQLADSVYVTRQTISKWELEKSISDEASLDLLYQCLEINNEEKTVLQKLVHNK</sequence>
<organism evidence="2 3">
    <name type="scientific">Thomasclavelia ramosa</name>
    <dbReference type="NCBI Taxonomy" id="1547"/>
    <lineage>
        <taxon>Bacteria</taxon>
        <taxon>Bacillati</taxon>
        <taxon>Bacillota</taxon>
        <taxon>Erysipelotrichia</taxon>
        <taxon>Erysipelotrichales</taxon>
        <taxon>Coprobacillaceae</taxon>
        <taxon>Thomasclavelia</taxon>
    </lineage>
</organism>
<evidence type="ECO:0000313" key="2">
    <source>
        <dbReference type="EMBL" id="MDB7085692.1"/>
    </source>
</evidence>